<comment type="caution">
    <text evidence="2">The sequence shown here is derived from an EMBL/GenBank/DDBJ whole genome shotgun (WGS) entry which is preliminary data.</text>
</comment>
<feature type="domain" description="MACPF" evidence="1">
    <location>
        <begin position="91"/>
        <end position="231"/>
    </location>
</feature>
<dbReference type="STRING" id="2018661.A0A2A2KZ85"/>
<dbReference type="OrthoDB" id="5950457at2759"/>
<keyword evidence="3" id="KW-1185">Reference proteome</keyword>
<evidence type="ECO:0000259" key="1">
    <source>
        <dbReference type="Pfam" id="PF01823"/>
    </source>
</evidence>
<name>A0A2A2KZ85_9BILA</name>
<dbReference type="EMBL" id="LIAE01007440">
    <property type="protein sequence ID" value="PAV79248.1"/>
    <property type="molecule type" value="Genomic_DNA"/>
</dbReference>
<accession>A0A2A2KZ85</accession>
<dbReference type="Pfam" id="PF01823">
    <property type="entry name" value="MACPF"/>
    <property type="match status" value="1"/>
</dbReference>
<organism evidence="2 3">
    <name type="scientific">Diploscapter pachys</name>
    <dbReference type="NCBI Taxonomy" id="2018661"/>
    <lineage>
        <taxon>Eukaryota</taxon>
        <taxon>Metazoa</taxon>
        <taxon>Ecdysozoa</taxon>
        <taxon>Nematoda</taxon>
        <taxon>Chromadorea</taxon>
        <taxon>Rhabditida</taxon>
        <taxon>Rhabditina</taxon>
        <taxon>Rhabditomorpha</taxon>
        <taxon>Rhabditoidea</taxon>
        <taxon>Rhabditidae</taxon>
        <taxon>Diploscapter</taxon>
    </lineage>
</organism>
<dbReference type="AlphaFoldDB" id="A0A2A2KZ85"/>
<evidence type="ECO:0000313" key="2">
    <source>
        <dbReference type="EMBL" id="PAV79248.1"/>
    </source>
</evidence>
<dbReference type="InterPro" id="IPR020864">
    <property type="entry name" value="MACPF"/>
</dbReference>
<evidence type="ECO:0000313" key="3">
    <source>
        <dbReference type="Proteomes" id="UP000218231"/>
    </source>
</evidence>
<sequence length="612" mass="69311">MEIRMNHWSNPQVMNIPTYPVLELNFSQCKTTEDGEYLIPNGVRTTKIESRRIRQVEDHHDNFRSVLQARQNSITVGAEIPIYGAVSIGGSLSAEFINIKKTMTRLNTGLNTLNLVYEAYEMVANDGQMKVIDSFQHEIQGIADALNSGMPQKAEYLAQMTVKQYGTHFVTKSIMGVSLEQLDYIESDDGSSFSNEGASTSVGISIGVPGVSVGVGGTHSKTNIEETERSSRIRHTDEFRKGNFTFTRNTDDNGVRIYTNLVVEDIAGLRFHVKRLSEVLSTRTFPQYNLTVLEAVKEKLDSAIIAYYQANVIRGCTNPKAVNFNFQNSLFGNTKMRVVEQILERKLEDEGFKDGFFANNPITGQPSCPIGFESVLLLEANTTTYFKDKLLFGLDQEIVWDGNVTAIRILNEDKDVTFRRHENYRVYWCKRDRNLPPPRDSDIALFGGVYTDERNKMFYDNPITGQPSCPTGFESVLLIDNNATLYLREKSLSGLDHELVWDGNATAIGILNADKSVVVRIHINFGVYWCKRDRDLPPPKDSDIALFGGVYKDYRDRFFADNPITGQPSCPIGFESVLLYEINSTVYFKEKPWFGLDHEVVWVRYFGRLNSF</sequence>
<gene>
    <name evidence="2" type="ORF">WR25_03831</name>
</gene>
<protein>
    <recommendedName>
        <fullName evidence="1">MACPF domain-containing protein</fullName>
    </recommendedName>
</protein>
<proteinExistence type="predicted"/>
<reference evidence="2 3" key="1">
    <citation type="journal article" date="2017" name="Curr. Biol.">
        <title>Genome architecture and evolution of a unichromosomal asexual nematode.</title>
        <authorList>
            <person name="Fradin H."/>
            <person name="Zegar C."/>
            <person name="Gutwein M."/>
            <person name="Lucas J."/>
            <person name="Kovtun M."/>
            <person name="Corcoran D."/>
            <person name="Baugh L.R."/>
            <person name="Kiontke K."/>
            <person name="Gunsalus K."/>
            <person name="Fitch D.H."/>
            <person name="Piano F."/>
        </authorList>
    </citation>
    <scope>NUCLEOTIDE SEQUENCE [LARGE SCALE GENOMIC DNA]</scope>
    <source>
        <strain evidence="2">PF1309</strain>
    </source>
</reference>
<dbReference type="Proteomes" id="UP000218231">
    <property type="component" value="Unassembled WGS sequence"/>
</dbReference>